<dbReference type="STRING" id="675120.N1PH22"/>
<reference evidence="10" key="1">
    <citation type="journal article" date="2012" name="PLoS Genet.">
        <title>The genomes of the fungal plant pathogens Cladosporium fulvum and Dothistroma septosporum reveal adaptation to different hosts and lifestyles but also signatures of common ancestry.</title>
        <authorList>
            <person name="de Wit P.J.G.M."/>
            <person name="van der Burgt A."/>
            <person name="Oekmen B."/>
            <person name="Stergiopoulos I."/>
            <person name="Abd-Elsalam K.A."/>
            <person name="Aerts A.L."/>
            <person name="Bahkali A.H."/>
            <person name="Beenen H.G."/>
            <person name="Chettri P."/>
            <person name="Cox M.P."/>
            <person name="Datema E."/>
            <person name="de Vries R.P."/>
            <person name="Dhillon B."/>
            <person name="Ganley A.R."/>
            <person name="Griffiths S.A."/>
            <person name="Guo Y."/>
            <person name="Hamelin R.C."/>
            <person name="Henrissat B."/>
            <person name="Kabir M.S."/>
            <person name="Jashni M.K."/>
            <person name="Kema G."/>
            <person name="Klaubauf S."/>
            <person name="Lapidus A."/>
            <person name="Levasseur A."/>
            <person name="Lindquist E."/>
            <person name="Mehrabi R."/>
            <person name="Ohm R.A."/>
            <person name="Owen T.J."/>
            <person name="Salamov A."/>
            <person name="Schwelm A."/>
            <person name="Schijlen E."/>
            <person name="Sun H."/>
            <person name="van den Burg H.A."/>
            <person name="van Ham R.C.H.J."/>
            <person name="Zhang S."/>
            <person name="Goodwin S.B."/>
            <person name="Grigoriev I.V."/>
            <person name="Collemare J."/>
            <person name="Bradshaw R.E."/>
        </authorList>
    </citation>
    <scope>NUCLEOTIDE SEQUENCE [LARGE SCALE GENOMIC DNA]</scope>
    <source>
        <strain evidence="10">NZE10 / CBS 128990</strain>
    </source>
</reference>
<dbReference type="eggNOG" id="ENOG502QXN4">
    <property type="taxonomic scope" value="Eukaryota"/>
</dbReference>
<dbReference type="SUPFAM" id="SSF51445">
    <property type="entry name" value="(Trans)glycosidases"/>
    <property type="match status" value="1"/>
</dbReference>
<evidence type="ECO:0000256" key="7">
    <source>
        <dbReference type="SAM" id="SignalP"/>
    </source>
</evidence>
<keyword evidence="4 6" id="KW-0378">Hydrolase</keyword>
<dbReference type="HOGENOM" id="CLU_029718_0_2_1"/>
<keyword evidence="10" id="KW-1185">Reference proteome</keyword>
<dbReference type="Proteomes" id="UP000016933">
    <property type="component" value="Unassembled WGS sequence"/>
</dbReference>
<feature type="domain" description="Glycoside hydrolase family 5" evidence="8">
    <location>
        <begin position="36"/>
        <end position="309"/>
    </location>
</feature>
<gene>
    <name evidence="9" type="ORF">DOTSEDRAFT_73900</name>
</gene>
<dbReference type="PANTHER" id="PTHR34142">
    <property type="entry name" value="ENDO-BETA-1,4-GLUCANASE A"/>
    <property type="match status" value="1"/>
</dbReference>
<name>N1PH22_DOTSN</name>
<evidence type="ECO:0000256" key="5">
    <source>
        <dbReference type="ARBA" id="ARBA00023295"/>
    </source>
</evidence>
<dbReference type="PANTHER" id="PTHR34142:SF1">
    <property type="entry name" value="GLYCOSIDE HYDROLASE FAMILY 5 DOMAIN-CONTAINING PROTEIN"/>
    <property type="match status" value="1"/>
</dbReference>
<reference evidence="9 10" key="2">
    <citation type="journal article" date="2012" name="PLoS Pathog.">
        <title>Diverse lifestyles and strategies of plant pathogenesis encoded in the genomes of eighteen Dothideomycetes fungi.</title>
        <authorList>
            <person name="Ohm R.A."/>
            <person name="Feau N."/>
            <person name="Henrissat B."/>
            <person name="Schoch C.L."/>
            <person name="Horwitz B.A."/>
            <person name="Barry K.W."/>
            <person name="Condon B.J."/>
            <person name="Copeland A.C."/>
            <person name="Dhillon B."/>
            <person name="Glaser F."/>
            <person name="Hesse C.N."/>
            <person name="Kosti I."/>
            <person name="LaButti K."/>
            <person name="Lindquist E.A."/>
            <person name="Lucas S."/>
            <person name="Salamov A.A."/>
            <person name="Bradshaw R.E."/>
            <person name="Ciuffetti L."/>
            <person name="Hamelin R.C."/>
            <person name="Kema G.H.J."/>
            <person name="Lawrence C."/>
            <person name="Scott J.A."/>
            <person name="Spatafora J.W."/>
            <person name="Turgeon B.G."/>
            <person name="de Wit P.J.G.M."/>
            <person name="Zhong S."/>
            <person name="Goodwin S.B."/>
            <person name="Grigoriev I.V."/>
        </authorList>
    </citation>
    <scope>NUCLEOTIDE SEQUENCE [LARGE SCALE GENOMIC DNA]</scope>
    <source>
        <strain evidence="10">NZE10 / CBS 128990</strain>
    </source>
</reference>
<proteinExistence type="inferred from homology"/>
<dbReference type="EMBL" id="KB446542">
    <property type="protein sequence ID" value="EME41652.1"/>
    <property type="molecule type" value="Genomic_DNA"/>
</dbReference>
<comment type="similarity">
    <text evidence="2 6">Belongs to the glycosyl hydrolase 5 (cellulase A) family.</text>
</comment>
<dbReference type="InterPro" id="IPR017853">
    <property type="entry name" value="GH"/>
</dbReference>
<evidence type="ECO:0000256" key="6">
    <source>
        <dbReference type="RuleBase" id="RU361153"/>
    </source>
</evidence>
<organism evidence="9 10">
    <name type="scientific">Dothistroma septosporum (strain NZE10 / CBS 128990)</name>
    <name type="common">Red band needle blight fungus</name>
    <name type="synonym">Mycosphaerella pini</name>
    <dbReference type="NCBI Taxonomy" id="675120"/>
    <lineage>
        <taxon>Eukaryota</taxon>
        <taxon>Fungi</taxon>
        <taxon>Dikarya</taxon>
        <taxon>Ascomycota</taxon>
        <taxon>Pezizomycotina</taxon>
        <taxon>Dothideomycetes</taxon>
        <taxon>Dothideomycetidae</taxon>
        <taxon>Mycosphaerellales</taxon>
        <taxon>Mycosphaerellaceae</taxon>
        <taxon>Dothistroma</taxon>
    </lineage>
</organism>
<dbReference type="OMA" id="FRMERLI"/>
<dbReference type="Gene3D" id="3.20.20.80">
    <property type="entry name" value="Glycosidases"/>
    <property type="match status" value="1"/>
</dbReference>
<evidence type="ECO:0000259" key="8">
    <source>
        <dbReference type="Pfam" id="PF00150"/>
    </source>
</evidence>
<evidence type="ECO:0000313" key="10">
    <source>
        <dbReference type="Proteomes" id="UP000016933"/>
    </source>
</evidence>
<evidence type="ECO:0000256" key="1">
    <source>
        <dbReference type="ARBA" id="ARBA00000966"/>
    </source>
</evidence>
<evidence type="ECO:0000256" key="3">
    <source>
        <dbReference type="ARBA" id="ARBA00012601"/>
    </source>
</evidence>
<dbReference type="OrthoDB" id="5823761at2759"/>
<dbReference type="EC" id="3.2.1.4" evidence="3"/>
<sequence length="339" mass="36752">MHLSSFFTVAGVVALTLAAPSSVTKRASKLQFAGVSESGPEFGTANLPGAEGTDYVWPTLSTIDTLISKGMNTFRVNTLMERMVPSKMTGSFNETYMAKLDQSVTYITGKGAYAMITPHNYGRYYSNIITSTSDFQAFWKTVAARYKSNSKVIFDTNNEYHDMAGSLVASLNQAAINGIRAAGATSQYITPEGNAYTGAWTWTTQTGTDGKTNADTMGSLTDSSNKLIYQMHQYLDSDGSGTSATCVNSTIFSTRLVAATNWLRTNKKTGIIGEFAGGVNSVCEAAIEDGLKYIDANTDVWKGALWWAAGPWWGTYMFSVEPTSGPAYSTYIPILQQYF</sequence>
<keyword evidence="5 6" id="KW-0326">Glycosidase</keyword>
<dbReference type="AlphaFoldDB" id="N1PH22"/>
<evidence type="ECO:0000313" key="9">
    <source>
        <dbReference type="EMBL" id="EME41652.1"/>
    </source>
</evidence>
<keyword evidence="7" id="KW-0732">Signal</keyword>
<feature type="chain" id="PRO_5004109755" description="cellulase" evidence="7">
    <location>
        <begin position="19"/>
        <end position="339"/>
    </location>
</feature>
<dbReference type="GO" id="GO:0008810">
    <property type="term" value="F:cellulase activity"/>
    <property type="evidence" value="ECO:0007669"/>
    <property type="project" value="UniProtKB-EC"/>
</dbReference>
<evidence type="ECO:0000256" key="4">
    <source>
        <dbReference type="ARBA" id="ARBA00022801"/>
    </source>
</evidence>
<feature type="signal peptide" evidence="7">
    <location>
        <begin position="1"/>
        <end position="18"/>
    </location>
</feature>
<evidence type="ECO:0000256" key="2">
    <source>
        <dbReference type="ARBA" id="ARBA00005641"/>
    </source>
</evidence>
<dbReference type="InterPro" id="IPR001547">
    <property type="entry name" value="Glyco_hydro_5"/>
</dbReference>
<protein>
    <recommendedName>
        <fullName evidence="3">cellulase</fullName>
        <ecNumber evidence="3">3.2.1.4</ecNumber>
    </recommendedName>
</protein>
<dbReference type="Pfam" id="PF00150">
    <property type="entry name" value="Cellulase"/>
    <property type="match status" value="1"/>
</dbReference>
<accession>N1PH22</accession>
<dbReference type="GO" id="GO:0009251">
    <property type="term" value="P:glucan catabolic process"/>
    <property type="evidence" value="ECO:0007669"/>
    <property type="project" value="TreeGrafter"/>
</dbReference>
<comment type="catalytic activity">
    <reaction evidence="1">
        <text>Endohydrolysis of (1-&gt;4)-beta-D-glucosidic linkages in cellulose, lichenin and cereal beta-D-glucans.</text>
        <dbReference type="EC" id="3.2.1.4"/>
    </reaction>
</comment>